<dbReference type="EMBL" id="AAGW02019792">
    <property type="status" value="NOT_ANNOTATED_CDS"/>
    <property type="molecule type" value="Genomic_DNA"/>
</dbReference>
<evidence type="ECO:0000256" key="2">
    <source>
        <dbReference type="SAM" id="MobiDB-lite"/>
    </source>
</evidence>
<feature type="region of interest" description="Disordered" evidence="2">
    <location>
        <begin position="422"/>
        <end position="448"/>
    </location>
</feature>
<feature type="region of interest" description="Disordered" evidence="2">
    <location>
        <begin position="141"/>
        <end position="196"/>
    </location>
</feature>
<dbReference type="GeneTree" id="ENSGT00390000013820"/>
<dbReference type="InterPro" id="IPR026185">
    <property type="entry name" value="EPSTI1"/>
</dbReference>
<dbReference type="STRING" id="9986.ENSOCUP00000033686"/>
<organism evidence="3 4">
    <name type="scientific">Oryctolagus cuniculus</name>
    <name type="common">Rabbit</name>
    <dbReference type="NCBI Taxonomy" id="9986"/>
    <lineage>
        <taxon>Eukaryota</taxon>
        <taxon>Metazoa</taxon>
        <taxon>Chordata</taxon>
        <taxon>Craniata</taxon>
        <taxon>Vertebrata</taxon>
        <taxon>Euteleostomi</taxon>
        <taxon>Mammalia</taxon>
        <taxon>Eutheria</taxon>
        <taxon>Euarchontoglires</taxon>
        <taxon>Glires</taxon>
        <taxon>Lagomorpha</taxon>
        <taxon>Leporidae</taxon>
        <taxon>Oryctolagus</taxon>
    </lineage>
</organism>
<dbReference type="EMBL" id="AAGW02019793">
    <property type="status" value="NOT_ANNOTATED_CDS"/>
    <property type="molecule type" value="Genomic_DNA"/>
</dbReference>
<dbReference type="AlphaFoldDB" id="A0A5F9CJ07"/>
<reference evidence="3 4" key="1">
    <citation type="journal article" date="2011" name="Nature">
        <title>A high-resolution map of human evolutionary constraint using 29 mammals.</title>
        <authorList>
            <person name="Lindblad-Toh K."/>
            <person name="Garber M."/>
            <person name="Zuk O."/>
            <person name="Lin M.F."/>
            <person name="Parker B.J."/>
            <person name="Washietl S."/>
            <person name="Kheradpour P."/>
            <person name="Ernst J."/>
            <person name="Jordan G."/>
            <person name="Mauceli E."/>
            <person name="Ward L.D."/>
            <person name="Lowe C.B."/>
            <person name="Holloway A.K."/>
            <person name="Clamp M."/>
            <person name="Gnerre S."/>
            <person name="Alfoldi J."/>
            <person name="Beal K."/>
            <person name="Chang J."/>
            <person name="Clawson H."/>
            <person name="Cuff J."/>
            <person name="Di Palma F."/>
            <person name="Fitzgerald S."/>
            <person name="Flicek P."/>
            <person name="Guttman M."/>
            <person name="Hubisz M.J."/>
            <person name="Jaffe D.B."/>
            <person name="Jungreis I."/>
            <person name="Kent W.J."/>
            <person name="Kostka D."/>
            <person name="Lara M."/>
            <person name="Martins A.L."/>
            <person name="Massingham T."/>
            <person name="Moltke I."/>
            <person name="Raney B.J."/>
            <person name="Rasmussen M.D."/>
            <person name="Robinson J."/>
            <person name="Stark A."/>
            <person name="Vilella A.J."/>
            <person name="Wen J."/>
            <person name="Xie X."/>
            <person name="Zody M.C."/>
            <person name="Baldwin J."/>
            <person name="Bloom T."/>
            <person name="Chin C.W."/>
            <person name="Heiman D."/>
            <person name="Nicol R."/>
            <person name="Nusbaum C."/>
            <person name="Young S."/>
            <person name="Wilkinson J."/>
            <person name="Worley K.C."/>
            <person name="Kovar C.L."/>
            <person name="Muzny D.M."/>
            <person name="Gibbs R.A."/>
            <person name="Cree A."/>
            <person name="Dihn H.H."/>
            <person name="Fowler G."/>
            <person name="Jhangiani S."/>
            <person name="Joshi V."/>
            <person name="Lee S."/>
            <person name="Lewis L.R."/>
            <person name="Nazareth L.V."/>
            <person name="Okwuonu G."/>
            <person name="Santibanez J."/>
            <person name="Warren W.C."/>
            <person name="Mardis E.R."/>
            <person name="Weinstock G.M."/>
            <person name="Wilson R.K."/>
            <person name="Delehaunty K."/>
            <person name="Dooling D."/>
            <person name="Fronik C."/>
            <person name="Fulton L."/>
            <person name="Fulton B."/>
            <person name="Graves T."/>
            <person name="Minx P."/>
            <person name="Sodergren E."/>
            <person name="Birney E."/>
            <person name="Margulies E.H."/>
            <person name="Herrero J."/>
            <person name="Green E.D."/>
            <person name="Haussler D."/>
            <person name="Siepel A."/>
            <person name="Goldman N."/>
            <person name="Pollard K.S."/>
            <person name="Pedersen J.S."/>
            <person name="Lander E.S."/>
            <person name="Kellis M."/>
        </authorList>
    </citation>
    <scope>NUCLEOTIDE SEQUENCE [LARGE SCALE GENOMIC DNA]</scope>
    <source>
        <strain evidence="3 4">Thorbecke inbred</strain>
    </source>
</reference>
<evidence type="ECO:0000313" key="4">
    <source>
        <dbReference type="Proteomes" id="UP000001811"/>
    </source>
</evidence>
<reference evidence="3" key="3">
    <citation type="submission" date="2025-09" db="UniProtKB">
        <authorList>
            <consortium name="Ensembl"/>
        </authorList>
    </citation>
    <scope>IDENTIFICATION</scope>
    <source>
        <strain evidence="3">Thorbecke</strain>
    </source>
</reference>
<dbReference type="PANTHER" id="PTHR22529:SF1">
    <property type="entry name" value="EPITHELIAL-STROMAL INTERACTION PROTEIN 1"/>
    <property type="match status" value="1"/>
</dbReference>
<dbReference type="EMBL" id="AAGW02019796">
    <property type="status" value="NOT_ANNOTATED_CDS"/>
    <property type="molecule type" value="Genomic_DNA"/>
</dbReference>
<feature type="coiled-coil region" evidence="1">
    <location>
        <begin position="264"/>
        <end position="310"/>
    </location>
</feature>
<keyword evidence="4" id="KW-1185">Reference proteome</keyword>
<dbReference type="PANTHER" id="PTHR22529">
    <property type="entry name" value="EPITHELIAL-STROMAL INTERACTION PROTEIN 1"/>
    <property type="match status" value="1"/>
</dbReference>
<dbReference type="EMBL" id="AAGW02019797">
    <property type="status" value="NOT_ANNOTATED_CDS"/>
    <property type="molecule type" value="Genomic_DNA"/>
</dbReference>
<dbReference type="FunCoup" id="A0A5F9CJ07">
    <property type="interactions" value="9"/>
</dbReference>
<name>A0A5F9CJ07_RABIT</name>
<feature type="compositionally biased region" description="Polar residues" evidence="2">
    <location>
        <begin position="439"/>
        <end position="448"/>
    </location>
</feature>
<feature type="compositionally biased region" description="Low complexity" evidence="2">
    <location>
        <begin position="175"/>
        <end position="184"/>
    </location>
</feature>
<dbReference type="Proteomes" id="UP000001811">
    <property type="component" value="Chromosome 8"/>
</dbReference>
<reference evidence="3" key="2">
    <citation type="submission" date="2025-08" db="UniProtKB">
        <authorList>
            <consortium name="Ensembl"/>
        </authorList>
    </citation>
    <scope>IDENTIFICATION</scope>
    <source>
        <strain evidence="3">Thorbecke</strain>
    </source>
</reference>
<feature type="compositionally biased region" description="Basic and acidic residues" evidence="2">
    <location>
        <begin position="156"/>
        <end position="173"/>
    </location>
</feature>
<dbReference type="InParanoid" id="A0A5F9CJ07"/>
<keyword evidence="1" id="KW-0175">Coiled coil</keyword>
<gene>
    <name evidence="3" type="primary">EPSTI1</name>
</gene>
<evidence type="ECO:0000313" key="3">
    <source>
        <dbReference type="Ensembl" id="ENSOCUP00000033686.1"/>
    </source>
</evidence>
<feature type="coiled-coil region" evidence="1">
    <location>
        <begin position="367"/>
        <end position="412"/>
    </location>
</feature>
<dbReference type="Ensembl" id="ENSOCUT00000059658.1">
    <property type="protein sequence ID" value="ENSOCUP00000033686.1"/>
    <property type="gene ID" value="ENSOCUG00000000716.4"/>
</dbReference>
<dbReference type="EMBL" id="AAGW02019794">
    <property type="status" value="NOT_ANNOTATED_CDS"/>
    <property type="molecule type" value="Genomic_DNA"/>
</dbReference>
<protein>
    <submittedName>
        <fullName evidence="3">Epithelial stromal interaction 1</fullName>
    </submittedName>
</protein>
<accession>A0A5F9CJ07</accession>
<proteinExistence type="predicted"/>
<dbReference type="Bgee" id="ENSOCUG00000000716">
    <property type="expression patterns" value="Expressed in blood and 15 other cell types or tissues"/>
</dbReference>
<dbReference type="EMBL" id="AAGW02019795">
    <property type="status" value="NOT_ANNOTATED_CDS"/>
    <property type="molecule type" value="Genomic_DNA"/>
</dbReference>
<evidence type="ECO:0000256" key="1">
    <source>
        <dbReference type="SAM" id="Coils"/>
    </source>
</evidence>
<sequence length="448" mass="50394">MVFSEYAFSTNFLKTPCIFQGFNFLAGLQAQGSSLAGDHGYACVSLKLVVRSGSHSPADWLNAKSPRGVASCSAAEGENGKLSGPALQRARNRNSAVKTAAPVLWNRFGNSLGDPALNRPAAAALTSPRLGAMGTRSRVLGSGLRESPASRPAQDPSERHAEHSPLQDQRRGLEAAPGNAAARATPQHAGPSHTGAYTLIAPNEHRRNQIQRIAEQELANLEKWKEQNRAKPVHLVPRRLGGSQSETEVRQRQQFQLMQSKHQKKLKREESARIRKEAEEAELQKMKAVQREKSNKLEEKKRLQESLRREAYREHHQHKTAEFLSRLDAELPNRSACQIAPRDPQSSAWIFPVLPRDHSWARSQAYKDSLREEENRKLQRMKDEQRQKNELLELKRQQQEEERAKMQQSEHRRVNNAFLDRLQGKSQPGGLGQSGGYWNMNSGNSWGM</sequence>